<dbReference type="AlphaFoldDB" id="A0A2P2L620"/>
<proteinExistence type="predicted"/>
<sequence>MVKRYNFFCEENENYCRILKKLLVGLGWLMCCFDNYCSGF</sequence>
<reference evidence="1" key="1">
    <citation type="submission" date="2018-02" db="EMBL/GenBank/DDBJ databases">
        <title>Rhizophora mucronata_Transcriptome.</title>
        <authorList>
            <person name="Meera S.P."/>
            <person name="Sreeshan A."/>
            <person name="Augustine A."/>
        </authorList>
    </citation>
    <scope>NUCLEOTIDE SEQUENCE</scope>
    <source>
        <tissue evidence="1">Leaf</tissue>
    </source>
</reference>
<protein>
    <submittedName>
        <fullName evidence="1">Uncharacterized protein</fullName>
    </submittedName>
</protein>
<organism evidence="1">
    <name type="scientific">Rhizophora mucronata</name>
    <name type="common">Asiatic mangrove</name>
    <dbReference type="NCBI Taxonomy" id="61149"/>
    <lineage>
        <taxon>Eukaryota</taxon>
        <taxon>Viridiplantae</taxon>
        <taxon>Streptophyta</taxon>
        <taxon>Embryophyta</taxon>
        <taxon>Tracheophyta</taxon>
        <taxon>Spermatophyta</taxon>
        <taxon>Magnoliopsida</taxon>
        <taxon>eudicotyledons</taxon>
        <taxon>Gunneridae</taxon>
        <taxon>Pentapetalae</taxon>
        <taxon>rosids</taxon>
        <taxon>fabids</taxon>
        <taxon>Malpighiales</taxon>
        <taxon>Rhizophoraceae</taxon>
        <taxon>Rhizophora</taxon>
    </lineage>
</organism>
<evidence type="ECO:0000313" key="1">
    <source>
        <dbReference type="EMBL" id="MBX13385.1"/>
    </source>
</evidence>
<accession>A0A2P2L620</accession>
<name>A0A2P2L620_RHIMU</name>
<dbReference type="EMBL" id="GGEC01032901">
    <property type="protein sequence ID" value="MBX13385.1"/>
    <property type="molecule type" value="Transcribed_RNA"/>
</dbReference>